<keyword evidence="2" id="KW-1185">Reference proteome</keyword>
<dbReference type="EMBL" id="REGN01011354">
    <property type="protein sequence ID" value="RMZ97539.1"/>
    <property type="molecule type" value="Genomic_DNA"/>
</dbReference>
<dbReference type="Proteomes" id="UP000276133">
    <property type="component" value="Unassembled WGS sequence"/>
</dbReference>
<comment type="caution">
    <text evidence="1">The sequence shown here is derived from an EMBL/GenBank/DDBJ whole genome shotgun (WGS) entry which is preliminary data.</text>
</comment>
<proteinExistence type="predicted"/>
<organism evidence="1 2">
    <name type="scientific">Brachionus plicatilis</name>
    <name type="common">Marine rotifer</name>
    <name type="synonym">Brachionus muelleri</name>
    <dbReference type="NCBI Taxonomy" id="10195"/>
    <lineage>
        <taxon>Eukaryota</taxon>
        <taxon>Metazoa</taxon>
        <taxon>Spiralia</taxon>
        <taxon>Gnathifera</taxon>
        <taxon>Rotifera</taxon>
        <taxon>Eurotatoria</taxon>
        <taxon>Monogononta</taxon>
        <taxon>Pseudotrocha</taxon>
        <taxon>Ploima</taxon>
        <taxon>Brachionidae</taxon>
        <taxon>Brachionus</taxon>
    </lineage>
</organism>
<evidence type="ECO:0000313" key="2">
    <source>
        <dbReference type="Proteomes" id="UP000276133"/>
    </source>
</evidence>
<name>A0A3M7PEU4_BRAPC</name>
<gene>
    <name evidence="1" type="ORF">BpHYR1_036151</name>
</gene>
<evidence type="ECO:0000313" key="1">
    <source>
        <dbReference type="EMBL" id="RMZ97539.1"/>
    </source>
</evidence>
<sequence>MDWSEVFISSEVESNWKKLDFGLQFIWICEPLSPIRLNFPIRLFAGTLCDNLNFFYNEDIGEFRTN</sequence>
<accession>A0A3M7PEU4</accession>
<protein>
    <submittedName>
        <fullName evidence="1">Uncharacterized protein</fullName>
    </submittedName>
</protein>
<dbReference type="AlphaFoldDB" id="A0A3M7PEU4"/>
<reference evidence="1 2" key="1">
    <citation type="journal article" date="2018" name="Sci. Rep.">
        <title>Genomic signatures of local adaptation to the degree of environmental predictability in rotifers.</title>
        <authorList>
            <person name="Franch-Gras L."/>
            <person name="Hahn C."/>
            <person name="Garcia-Roger E.M."/>
            <person name="Carmona M.J."/>
            <person name="Serra M."/>
            <person name="Gomez A."/>
        </authorList>
    </citation>
    <scope>NUCLEOTIDE SEQUENCE [LARGE SCALE GENOMIC DNA]</scope>
    <source>
        <strain evidence="1">HYR1</strain>
    </source>
</reference>